<evidence type="ECO:0000313" key="2">
    <source>
        <dbReference type="EMBL" id="OAV85591.1"/>
    </source>
</evidence>
<evidence type="ECO:0000256" key="1">
    <source>
        <dbReference type="SAM" id="MobiDB-lite"/>
    </source>
</evidence>
<protein>
    <submittedName>
        <fullName evidence="2 3">Uncharacterized protein</fullName>
    </submittedName>
</protein>
<feature type="compositionally biased region" description="Polar residues" evidence="1">
    <location>
        <begin position="1"/>
        <end position="10"/>
    </location>
</feature>
<organism evidence="3 4">
    <name type="scientific">Puccinia triticina (isolate 1-1 / race 1 (BBBD))</name>
    <name type="common">Brown leaf rust fungus</name>
    <dbReference type="NCBI Taxonomy" id="630390"/>
    <lineage>
        <taxon>Eukaryota</taxon>
        <taxon>Fungi</taxon>
        <taxon>Dikarya</taxon>
        <taxon>Basidiomycota</taxon>
        <taxon>Pucciniomycotina</taxon>
        <taxon>Pucciniomycetes</taxon>
        <taxon>Pucciniales</taxon>
        <taxon>Pucciniaceae</taxon>
        <taxon>Puccinia</taxon>
    </lineage>
</organism>
<accession>A0A0C4F5D9</accession>
<evidence type="ECO:0000313" key="3">
    <source>
        <dbReference type="EnsemblFungi" id="PTTG_08338-t43_1-p1"/>
    </source>
</evidence>
<keyword evidence="4" id="KW-1185">Reference proteome</keyword>
<dbReference type="AlphaFoldDB" id="A0A0C4F5D9"/>
<reference evidence="2" key="2">
    <citation type="submission" date="2016-05" db="EMBL/GenBank/DDBJ databases">
        <title>Comparative analysis highlights variable genome content of wheat rusts and divergence of the mating loci.</title>
        <authorList>
            <person name="Cuomo C.A."/>
            <person name="Bakkeren G."/>
            <person name="Szabo L."/>
            <person name="Khalil H."/>
            <person name="Joly D."/>
            <person name="Goldberg J."/>
            <person name="Young S."/>
            <person name="Zeng Q."/>
            <person name="Fellers J."/>
        </authorList>
    </citation>
    <scope>NUCLEOTIDE SEQUENCE [LARGE SCALE GENOMIC DNA]</scope>
    <source>
        <strain evidence="2">1-1 BBBD Race 1</strain>
    </source>
</reference>
<gene>
    <name evidence="2" type="ORF">PTTG_08338</name>
</gene>
<reference evidence="3 4" key="3">
    <citation type="journal article" date="2017" name="G3 (Bethesda)">
        <title>Comparative analysis highlights variable genome content of wheat rusts and divergence of the mating loci.</title>
        <authorList>
            <person name="Cuomo C.A."/>
            <person name="Bakkeren G."/>
            <person name="Khalil H.B."/>
            <person name="Panwar V."/>
            <person name="Joly D."/>
            <person name="Linning R."/>
            <person name="Sakthikumar S."/>
            <person name="Song X."/>
            <person name="Adiconis X."/>
            <person name="Fan L."/>
            <person name="Goldberg J.M."/>
            <person name="Levin J.Z."/>
            <person name="Young S."/>
            <person name="Zeng Q."/>
            <person name="Anikster Y."/>
            <person name="Bruce M."/>
            <person name="Wang M."/>
            <person name="Yin C."/>
            <person name="McCallum B."/>
            <person name="Szabo L.J."/>
            <person name="Hulbert S."/>
            <person name="Chen X."/>
            <person name="Fellers J.P."/>
        </authorList>
    </citation>
    <scope>NUCLEOTIDE SEQUENCE</scope>
    <source>
        <strain evidence="3">isolate 1-1 / race 1 (BBBD)</strain>
        <strain evidence="4">Isolate 1-1 / race 1 (BBBD)</strain>
    </source>
</reference>
<reference evidence="3" key="4">
    <citation type="submission" date="2025-05" db="UniProtKB">
        <authorList>
            <consortium name="EnsemblFungi"/>
        </authorList>
    </citation>
    <scope>IDENTIFICATION</scope>
    <source>
        <strain evidence="3">isolate 1-1 / race 1 (BBBD)</strain>
    </source>
</reference>
<dbReference type="EMBL" id="ADAS02003459">
    <property type="protein sequence ID" value="OAV85591.1"/>
    <property type="molecule type" value="Genomic_DNA"/>
</dbReference>
<dbReference type="VEuPathDB" id="FungiDB:PTTG_08338"/>
<sequence>MSRRYSSTSCERPAPSAPTAQLSQLPPLSSFSSNPAPSPLCEYSSNLTTPVRPAPSAQSALNSPPGFGQLAQPPVRPVRLILQGK</sequence>
<proteinExistence type="predicted"/>
<dbReference type="Proteomes" id="UP000005240">
    <property type="component" value="Unassembled WGS sequence"/>
</dbReference>
<feature type="region of interest" description="Disordered" evidence="1">
    <location>
        <begin position="1"/>
        <end position="76"/>
    </location>
</feature>
<evidence type="ECO:0000313" key="4">
    <source>
        <dbReference type="Proteomes" id="UP000005240"/>
    </source>
</evidence>
<dbReference type="EnsemblFungi" id="PTTG_08338-t43_1">
    <property type="protein sequence ID" value="PTTG_08338-t43_1-p1"/>
    <property type="gene ID" value="PTTG_08338"/>
</dbReference>
<name>A0A0C4F5D9_PUCT1</name>
<reference evidence="2" key="1">
    <citation type="submission" date="2009-11" db="EMBL/GenBank/DDBJ databases">
        <authorList>
            <consortium name="The Broad Institute Genome Sequencing Platform"/>
            <person name="Ward D."/>
            <person name="Feldgarden M."/>
            <person name="Earl A."/>
            <person name="Young S.K."/>
            <person name="Zeng Q."/>
            <person name="Koehrsen M."/>
            <person name="Alvarado L."/>
            <person name="Berlin A."/>
            <person name="Bochicchio J."/>
            <person name="Borenstein D."/>
            <person name="Chapman S.B."/>
            <person name="Chen Z."/>
            <person name="Engels R."/>
            <person name="Freedman E."/>
            <person name="Gellesch M."/>
            <person name="Goldberg J."/>
            <person name="Griggs A."/>
            <person name="Gujja S."/>
            <person name="Heilman E."/>
            <person name="Heiman D."/>
            <person name="Hepburn T."/>
            <person name="Howarth C."/>
            <person name="Jen D."/>
            <person name="Larson L."/>
            <person name="Lewis B."/>
            <person name="Mehta T."/>
            <person name="Park D."/>
            <person name="Pearson M."/>
            <person name="Roberts A."/>
            <person name="Saif S."/>
            <person name="Shea T."/>
            <person name="Shenoy N."/>
            <person name="Sisk P."/>
            <person name="Stolte C."/>
            <person name="Sykes S."/>
            <person name="Thomson T."/>
            <person name="Walk T."/>
            <person name="White J."/>
            <person name="Yandava C."/>
            <person name="Izard J."/>
            <person name="Baranova O.V."/>
            <person name="Blanton J.M."/>
            <person name="Tanner A.C."/>
            <person name="Dewhirst F.E."/>
            <person name="Haas B."/>
            <person name="Nusbaum C."/>
            <person name="Birren B."/>
        </authorList>
    </citation>
    <scope>NUCLEOTIDE SEQUENCE [LARGE SCALE GENOMIC DNA]</scope>
    <source>
        <strain evidence="2">1-1 BBBD Race 1</strain>
    </source>
</reference>
<feature type="compositionally biased region" description="Low complexity" evidence="1">
    <location>
        <begin position="17"/>
        <end position="35"/>
    </location>
</feature>